<evidence type="ECO:0000256" key="1">
    <source>
        <dbReference type="SAM" id="MobiDB-lite"/>
    </source>
</evidence>
<dbReference type="Proteomes" id="UP001652445">
    <property type="component" value="Unassembled WGS sequence"/>
</dbReference>
<evidence type="ECO:0000313" key="2">
    <source>
        <dbReference type="EMBL" id="MCU6793343.1"/>
    </source>
</evidence>
<feature type="region of interest" description="Disordered" evidence="1">
    <location>
        <begin position="1"/>
        <end position="24"/>
    </location>
</feature>
<proteinExistence type="predicted"/>
<sequence length="44" mass="4945">MVASRTSTVHNVEQASGQRPLKELRQPFTGMVELKRSSVRFTAL</sequence>
<feature type="compositionally biased region" description="Polar residues" evidence="1">
    <location>
        <begin position="1"/>
        <end position="17"/>
    </location>
</feature>
<name>A0ABT2UFC8_9BACL</name>
<keyword evidence="3" id="KW-1185">Reference proteome</keyword>
<evidence type="ECO:0000313" key="3">
    <source>
        <dbReference type="Proteomes" id="UP001652445"/>
    </source>
</evidence>
<evidence type="ECO:0008006" key="4">
    <source>
        <dbReference type="Google" id="ProtNLM"/>
    </source>
</evidence>
<accession>A0ABT2UFC8</accession>
<comment type="caution">
    <text evidence="2">The sequence shown here is derived from an EMBL/GenBank/DDBJ whole genome shotgun (WGS) entry which is preliminary data.</text>
</comment>
<gene>
    <name evidence="2" type="ORF">OB236_14620</name>
</gene>
<protein>
    <recommendedName>
        <fullName evidence="4">ABC transporter ATP-binding protein</fullName>
    </recommendedName>
</protein>
<organism evidence="2 3">
    <name type="scientific">Paenibacillus baimaensis</name>
    <dbReference type="NCBI Taxonomy" id="2982185"/>
    <lineage>
        <taxon>Bacteria</taxon>
        <taxon>Bacillati</taxon>
        <taxon>Bacillota</taxon>
        <taxon>Bacilli</taxon>
        <taxon>Bacillales</taxon>
        <taxon>Paenibacillaceae</taxon>
        <taxon>Paenibacillus</taxon>
    </lineage>
</organism>
<reference evidence="2 3" key="1">
    <citation type="submission" date="2022-09" db="EMBL/GenBank/DDBJ databases">
        <authorList>
            <person name="Han X.L."/>
            <person name="Wang Q."/>
            <person name="Lu T."/>
        </authorList>
    </citation>
    <scope>NUCLEOTIDE SEQUENCE [LARGE SCALE GENOMIC DNA]</scope>
    <source>
        <strain evidence="2 3">WQ 127069</strain>
    </source>
</reference>
<dbReference type="EMBL" id="JAOQIO010000045">
    <property type="protein sequence ID" value="MCU6793343.1"/>
    <property type="molecule type" value="Genomic_DNA"/>
</dbReference>